<dbReference type="EMBL" id="JAALFE010000003">
    <property type="protein sequence ID" value="NGQ90135.1"/>
    <property type="molecule type" value="Genomic_DNA"/>
</dbReference>
<protein>
    <submittedName>
        <fullName evidence="3">DUF4424 family protein</fullName>
    </submittedName>
</protein>
<organism evidence="3 4">
    <name type="scientific">Paragemmobacter kunshanensis</name>
    <dbReference type="NCBI Taxonomy" id="2583234"/>
    <lineage>
        <taxon>Bacteria</taxon>
        <taxon>Pseudomonadati</taxon>
        <taxon>Pseudomonadota</taxon>
        <taxon>Alphaproteobacteria</taxon>
        <taxon>Rhodobacterales</taxon>
        <taxon>Paracoccaceae</taxon>
        <taxon>Paragemmobacter</taxon>
    </lineage>
</organism>
<feature type="chain" id="PRO_5027099833" evidence="1">
    <location>
        <begin position="35"/>
        <end position="358"/>
    </location>
</feature>
<reference evidence="3 4" key="1">
    <citation type="submission" date="2020-02" db="EMBL/GenBank/DDBJ databases">
        <title>Rhodobacter translucens sp. nov., a novel bacterium isolated from activated sludge.</title>
        <authorList>
            <person name="Liu J."/>
        </authorList>
    </citation>
    <scope>NUCLEOTIDE SEQUENCE [LARGE SCALE GENOMIC DNA]</scope>
    <source>
        <strain evidence="3 4">HX-7-19</strain>
    </source>
</reference>
<name>A0A6M1U232_9RHOB</name>
<accession>A0A6M1U232</accession>
<dbReference type="Pfam" id="PF14415">
    <property type="entry name" value="DUF4424"/>
    <property type="match status" value="1"/>
</dbReference>
<keyword evidence="4" id="KW-1185">Reference proteome</keyword>
<keyword evidence="1" id="KW-0732">Signal</keyword>
<feature type="signal peptide" evidence="1">
    <location>
        <begin position="1"/>
        <end position="34"/>
    </location>
</feature>
<gene>
    <name evidence="3" type="ORF">G5V65_04445</name>
</gene>
<evidence type="ECO:0000313" key="4">
    <source>
        <dbReference type="Proteomes" id="UP000474758"/>
    </source>
</evidence>
<dbReference type="Gene3D" id="2.60.40.3680">
    <property type="match status" value="2"/>
</dbReference>
<feature type="domain" description="DUF4424" evidence="2">
    <location>
        <begin position="34"/>
        <end position="351"/>
    </location>
</feature>
<evidence type="ECO:0000313" key="3">
    <source>
        <dbReference type="EMBL" id="NGQ90135.1"/>
    </source>
</evidence>
<dbReference type="AlphaFoldDB" id="A0A6M1U232"/>
<dbReference type="Proteomes" id="UP000474758">
    <property type="component" value="Unassembled WGS sequence"/>
</dbReference>
<proteinExistence type="predicted"/>
<sequence>MLRPPFRLPAPARALILGLILGPAALLPAPAARANDGFGGLSATGLHFARTDAIAMESEDLYISPDRIRVTYTFHNLTDADVTGEVIFPLPPISLQALMTSDFNIHQGDRDNLVNFTATVNGQPVPVTIDRIAVIEPPWDETRPLSAQYDTPGTDVTAALRAANLPLTIDIKSLTDALFVKTPAERAALTAAGFAEFHDGDPATGMPAEVWPLWSIVLRHHWTQTFPAGQTLTISHEYENRPPGGLFGWTHPPRNDWELEFQSRYCIDDGTSRAIAKRLGPDGYGIALNLAYVLRTANSWAGPIRDFRLTLDKGAAENVISLCASGVEKTGPTTFEVRKRDFTPDRDLEILIVTPPPG</sequence>
<dbReference type="InterPro" id="IPR025538">
    <property type="entry name" value="DUF4424"/>
</dbReference>
<dbReference type="RefSeq" id="WP_165047379.1">
    <property type="nucleotide sequence ID" value="NZ_JAALFE010000003.1"/>
</dbReference>
<evidence type="ECO:0000259" key="2">
    <source>
        <dbReference type="Pfam" id="PF14415"/>
    </source>
</evidence>
<evidence type="ECO:0000256" key="1">
    <source>
        <dbReference type="SAM" id="SignalP"/>
    </source>
</evidence>
<comment type="caution">
    <text evidence="3">The sequence shown here is derived from an EMBL/GenBank/DDBJ whole genome shotgun (WGS) entry which is preliminary data.</text>
</comment>